<dbReference type="EMBL" id="RIBY02000458">
    <property type="protein sequence ID" value="KAH9842123.1"/>
    <property type="molecule type" value="Genomic_DNA"/>
</dbReference>
<dbReference type="Gene3D" id="3.30.1490.120">
    <property type="entry name" value="RNA polymerase Rpb7-like, N-terminal domain"/>
    <property type="match status" value="1"/>
</dbReference>
<dbReference type="FunFam" id="3.30.1490.120:FF:000004">
    <property type="entry name" value="RNA polymerase I subunit Rpa43"/>
    <property type="match status" value="1"/>
</dbReference>
<dbReference type="GO" id="GO:0006361">
    <property type="term" value="P:transcription initiation at RNA polymerase I promoter"/>
    <property type="evidence" value="ECO:0007669"/>
    <property type="project" value="UniProtKB-ARBA"/>
</dbReference>
<comment type="caution">
    <text evidence="10">The sequence shown here is derived from an EMBL/GenBank/DDBJ whole genome shotgun (WGS) entry which is preliminary data.</text>
</comment>
<evidence type="ECO:0000256" key="3">
    <source>
        <dbReference type="ARBA" id="ARBA00022478"/>
    </source>
</evidence>
<name>A0A9W7W5V7_9PEZI</name>
<gene>
    <name evidence="10" type="ORF">Tdes44962_MAKER07675</name>
</gene>
<proteinExistence type="inferred from homology"/>
<evidence type="ECO:0000256" key="4">
    <source>
        <dbReference type="ARBA" id="ARBA00022553"/>
    </source>
</evidence>
<feature type="compositionally biased region" description="Basic and acidic residues" evidence="8">
    <location>
        <begin position="16"/>
        <end position="28"/>
    </location>
</feature>
<keyword evidence="3 7" id="KW-0240">DNA-directed RNA polymerase</keyword>
<feature type="region of interest" description="Disordered" evidence="8">
    <location>
        <begin position="1"/>
        <end position="158"/>
    </location>
</feature>
<keyword evidence="5 7" id="KW-0804">Transcription</keyword>
<dbReference type="Pfam" id="PF17875">
    <property type="entry name" value="RPA43_OB"/>
    <property type="match status" value="1"/>
</dbReference>
<feature type="domain" description="RPA43 OB" evidence="9">
    <location>
        <begin position="260"/>
        <end position="361"/>
    </location>
</feature>
<dbReference type="GO" id="GO:0006362">
    <property type="term" value="P:transcription elongation by RNA polymerase I"/>
    <property type="evidence" value="ECO:0007669"/>
    <property type="project" value="UniProtKB-ARBA"/>
</dbReference>
<keyword evidence="11" id="KW-1185">Reference proteome</keyword>
<dbReference type="PANTHER" id="PTHR12709:SF5">
    <property type="entry name" value="DNA-DIRECTED RNA POLYMERASE I SUBUNIT RPA43"/>
    <property type="match status" value="1"/>
</dbReference>
<dbReference type="OrthoDB" id="10250504at2759"/>
<evidence type="ECO:0000256" key="5">
    <source>
        <dbReference type="ARBA" id="ARBA00023163"/>
    </source>
</evidence>
<evidence type="ECO:0000259" key="9">
    <source>
        <dbReference type="Pfam" id="PF17875"/>
    </source>
</evidence>
<evidence type="ECO:0000313" key="11">
    <source>
        <dbReference type="Proteomes" id="UP001138500"/>
    </source>
</evidence>
<dbReference type="Proteomes" id="UP001138500">
    <property type="component" value="Unassembled WGS sequence"/>
</dbReference>
<keyword evidence="4" id="KW-0597">Phosphoprotein</keyword>
<comment type="similarity">
    <text evidence="2">Belongs to the eukaryotic RPA43 RNA polymerase subunit family.</text>
</comment>
<sequence length="377" mass="41143">MAQAPTPDVVKRKKSKDGSAKKRKREEGQTANAHADGEPTAKKSKKRKSKGGEGGTTEAAPTAVPDATPVVGPDEQAVPQVDEIETPTVEIKEKKEKKKKKQKPADTIVPVTEPATDATPDKKSKGRKVRAPNEAQSAAGSSKDVGHSSTDRSQPQIQSDEVLERHTPFQQQTSSFYLALSPCAQSFPVEGLCAEHISPLLLTYFAPLKGVVISYSNPRLSEGPEDVYPSSSKKSVLAQSIDEYAVNFVWLTADFTIFRPSIGTYLEGYVNLQNESLLGLVCYNYFNAGIDRTRLPKEWKWVGDDDASSKRQNGLKEGGGYWVDGEGKKVEGRLVFKVKDFEPTPAADGTVGSINVAGTMLGEVDDRKMDEQESRRR</sequence>
<evidence type="ECO:0000256" key="6">
    <source>
        <dbReference type="ARBA" id="ARBA00023242"/>
    </source>
</evidence>
<accession>A0A9W7W5V7</accession>
<evidence type="ECO:0000256" key="8">
    <source>
        <dbReference type="SAM" id="MobiDB-lite"/>
    </source>
</evidence>
<evidence type="ECO:0000313" key="10">
    <source>
        <dbReference type="EMBL" id="KAH9842123.1"/>
    </source>
</evidence>
<evidence type="ECO:0000256" key="7">
    <source>
        <dbReference type="RuleBase" id="RU369086"/>
    </source>
</evidence>
<dbReference type="InterPro" id="IPR036898">
    <property type="entry name" value="RNA_pol_Rpb7-like_N_sf"/>
</dbReference>
<comment type="function">
    <text evidence="7">DNA-dependent RNA polymerase which catalyzes the transcription of DNA into RNA using the four ribonucleoside triphosphates as substrates.</text>
</comment>
<protein>
    <recommendedName>
        <fullName evidence="7">DNA-directed RNA polymerase subunit</fullName>
    </recommendedName>
</protein>
<reference evidence="10 11" key="1">
    <citation type="journal article" date="2018" name="IMA Fungus">
        <title>IMA Genome-F 10: Nine draft genome sequences of Claviceps purpurea s.lat., including C. arundinis, C. humidiphila, and C. cf. spartinae, pseudomolecules for the pitch canker pathogen Fusarium circinatum, draft genome of Davidsoniella eucalypti, Grosmannia galeiformis, Quambalaria eucalypti, and Teratosphaeria destructans.</title>
        <authorList>
            <person name="Wingfield B.D."/>
            <person name="Liu M."/>
            <person name="Nguyen H.D."/>
            <person name="Lane F.A."/>
            <person name="Morgan S.W."/>
            <person name="De Vos L."/>
            <person name="Wilken P.M."/>
            <person name="Duong T.A."/>
            <person name="Aylward J."/>
            <person name="Coetzee M.P."/>
            <person name="Dadej K."/>
            <person name="De Beer Z.W."/>
            <person name="Findlay W."/>
            <person name="Havenga M."/>
            <person name="Kolarik M."/>
            <person name="Menzies J.G."/>
            <person name="Naidoo K."/>
            <person name="Pochopski O."/>
            <person name="Shoukouhi P."/>
            <person name="Santana Q.C."/>
            <person name="Seifert K.A."/>
            <person name="Soal N."/>
            <person name="Steenkamp E.T."/>
            <person name="Tatham C.T."/>
            <person name="van der Nest M.A."/>
            <person name="Wingfield M.J."/>
        </authorList>
    </citation>
    <scope>NUCLEOTIDE SEQUENCE [LARGE SCALE GENOMIC DNA]</scope>
    <source>
        <strain evidence="10">CMW44962</strain>
    </source>
</reference>
<dbReference type="Gene3D" id="2.40.50.1060">
    <property type="match status" value="1"/>
</dbReference>
<organism evidence="10 11">
    <name type="scientific">Teratosphaeria destructans</name>
    <dbReference type="NCBI Taxonomy" id="418781"/>
    <lineage>
        <taxon>Eukaryota</taxon>
        <taxon>Fungi</taxon>
        <taxon>Dikarya</taxon>
        <taxon>Ascomycota</taxon>
        <taxon>Pezizomycotina</taxon>
        <taxon>Dothideomycetes</taxon>
        <taxon>Dothideomycetidae</taxon>
        <taxon>Mycosphaerellales</taxon>
        <taxon>Teratosphaeriaceae</taxon>
        <taxon>Teratosphaeria</taxon>
    </lineage>
</organism>
<dbReference type="AlphaFoldDB" id="A0A9W7W5V7"/>
<dbReference type="InterPro" id="IPR041178">
    <property type="entry name" value="RPA43_OB"/>
</dbReference>
<feature type="compositionally biased region" description="Low complexity" evidence="8">
    <location>
        <begin position="56"/>
        <end position="73"/>
    </location>
</feature>
<keyword evidence="6 7" id="KW-0539">Nucleus</keyword>
<evidence type="ECO:0000256" key="2">
    <source>
        <dbReference type="ARBA" id="ARBA00005930"/>
    </source>
</evidence>
<comment type="subcellular location">
    <subcellularLocation>
        <location evidence="1">Nucleus</location>
        <location evidence="1">Nucleolus</location>
    </subcellularLocation>
</comment>
<dbReference type="GO" id="GO:0005736">
    <property type="term" value="C:RNA polymerase I complex"/>
    <property type="evidence" value="ECO:0007669"/>
    <property type="project" value="TreeGrafter"/>
</dbReference>
<reference evidence="10 11" key="2">
    <citation type="journal article" date="2021" name="Curr. Genet.">
        <title>Genetic response to nitrogen starvation in the aggressive Eucalyptus foliar pathogen Teratosphaeria destructans.</title>
        <authorList>
            <person name="Havenga M."/>
            <person name="Wingfield B.D."/>
            <person name="Wingfield M.J."/>
            <person name="Dreyer L.L."/>
            <person name="Roets F."/>
            <person name="Aylward J."/>
        </authorList>
    </citation>
    <scope>NUCLEOTIDE SEQUENCE [LARGE SCALE GENOMIC DNA]</scope>
    <source>
        <strain evidence="10">CMW44962</strain>
    </source>
</reference>
<dbReference type="PANTHER" id="PTHR12709">
    <property type="entry name" value="DNA-DIRECTED RNA POLYMERASE II, III"/>
    <property type="match status" value="1"/>
</dbReference>
<dbReference type="InterPro" id="IPR045113">
    <property type="entry name" value="Rpb7-like"/>
</dbReference>
<evidence type="ECO:0000256" key="1">
    <source>
        <dbReference type="ARBA" id="ARBA00004604"/>
    </source>
</evidence>